<dbReference type="Proteomes" id="UP000036334">
    <property type="component" value="Unassembled WGS sequence"/>
</dbReference>
<gene>
    <name evidence="2" type="ORF">ABH38_06005</name>
</gene>
<evidence type="ECO:0000259" key="1">
    <source>
        <dbReference type="Pfam" id="PF20182"/>
    </source>
</evidence>
<organism evidence="2 3">
    <name type="scientific">Mycobacterium haemophilum</name>
    <dbReference type="NCBI Taxonomy" id="29311"/>
    <lineage>
        <taxon>Bacteria</taxon>
        <taxon>Bacillati</taxon>
        <taxon>Actinomycetota</taxon>
        <taxon>Actinomycetes</taxon>
        <taxon>Mycobacteriales</taxon>
        <taxon>Mycobacteriaceae</taxon>
        <taxon>Mycobacterium</taxon>
    </lineage>
</organism>
<dbReference type="EMBL" id="LDPR01000003">
    <property type="protein sequence ID" value="KLO38128.1"/>
    <property type="molecule type" value="Genomic_DNA"/>
</dbReference>
<proteinExistence type="predicted"/>
<name>A0A0I9Y117_9MYCO</name>
<comment type="caution">
    <text evidence="2">The sequence shown here is derived from an EMBL/GenBank/DDBJ whole genome shotgun (WGS) entry which is preliminary data.</text>
</comment>
<evidence type="ECO:0000313" key="3">
    <source>
        <dbReference type="Proteomes" id="UP000036334"/>
    </source>
</evidence>
<dbReference type="RefSeq" id="WP_047313713.1">
    <property type="nucleotide sequence ID" value="NZ_LDPQ01000002.1"/>
</dbReference>
<feature type="domain" description="DUF6545" evidence="1">
    <location>
        <begin position="3"/>
        <end position="42"/>
    </location>
</feature>
<keyword evidence="3" id="KW-1185">Reference proteome</keyword>
<dbReference type="AlphaFoldDB" id="A0A0I9Y117"/>
<evidence type="ECO:0000313" key="2">
    <source>
        <dbReference type="EMBL" id="KLO38128.1"/>
    </source>
</evidence>
<accession>A0A0I9Y117</accession>
<dbReference type="InterPro" id="IPR046675">
    <property type="entry name" value="DUF6545"/>
</dbReference>
<dbReference type="Pfam" id="PF20182">
    <property type="entry name" value="DUF6545"/>
    <property type="match status" value="1"/>
</dbReference>
<protein>
    <recommendedName>
        <fullName evidence="1">DUF6545 domain-containing protein</fullName>
    </recommendedName>
</protein>
<dbReference type="PATRIC" id="fig|29311.18.peg.1967"/>
<sequence>MIRARRYRRVIEIRDALLILQPHLHPETTTRAEQLATTAHHNGLLSGGSDLPSNFGADCFEQASQYAAD</sequence>
<reference evidence="2 3" key="1">
    <citation type="submission" date="2015-05" db="EMBL/GenBank/DDBJ databases">
        <title>Genome sequence of Mycobacterium haemophilum.</title>
        <authorList>
            <person name="Greninger A.L."/>
            <person name="Cunningham G."/>
            <person name="Miller S."/>
        </authorList>
    </citation>
    <scope>NUCLEOTIDE SEQUENCE [LARGE SCALE GENOMIC DNA]</scope>
    <source>
        <strain evidence="3">UC1</strain>
    </source>
</reference>